<dbReference type="AlphaFoldDB" id="W4KH66"/>
<keyword evidence="2" id="KW-1185">Reference proteome</keyword>
<gene>
    <name evidence="1" type="ORF">HETIRDRAFT_472954</name>
</gene>
<proteinExistence type="predicted"/>
<dbReference type="RefSeq" id="XP_009544059.1">
    <property type="nucleotide sequence ID" value="XM_009545764.1"/>
</dbReference>
<dbReference type="GeneID" id="20677486"/>
<dbReference type="HOGENOM" id="CLU_056587_0_0_1"/>
<dbReference type="KEGG" id="hir:HETIRDRAFT_472954"/>
<protein>
    <submittedName>
        <fullName evidence="1">Uncharacterized protein</fullName>
    </submittedName>
</protein>
<name>W4KH66_HETIT</name>
<evidence type="ECO:0000313" key="2">
    <source>
        <dbReference type="Proteomes" id="UP000030671"/>
    </source>
</evidence>
<evidence type="ECO:0000313" key="1">
    <source>
        <dbReference type="EMBL" id="ETW84381.1"/>
    </source>
</evidence>
<sequence length="244" mass="27296">MEVRDHAFHLLVRRSGGVTPLLHAMRIGKSHRDVAIILTGAFSRFVNHLEDDAMVLPRTKVILKAIRSNLKLAIDYGLQSSQSDLIASFLQTLVMSEGEKWILAQISNVGTALRAGTSGQPVQTAQNAVRSFATKELGKAHAIATLEDYIANSTSDLLMMAAWSLTQEAASDGPIPTWYFARDDRVYKAFCSLLDQHQDNARRKLTKRLRWQIRVLRAVLEGRQMSWRSKVNILIEELDTGEGI</sequence>
<organism evidence="1 2">
    <name type="scientific">Heterobasidion irregulare (strain TC 32-1)</name>
    <dbReference type="NCBI Taxonomy" id="747525"/>
    <lineage>
        <taxon>Eukaryota</taxon>
        <taxon>Fungi</taxon>
        <taxon>Dikarya</taxon>
        <taxon>Basidiomycota</taxon>
        <taxon>Agaricomycotina</taxon>
        <taxon>Agaricomycetes</taxon>
        <taxon>Russulales</taxon>
        <taxon>Bondarzewiaceae</taxon>
        <taxon>Heterobasidion</taxon>
        <taxon>Heterobasidion annosum species complex</taxon>
    </lineage>
</organism>
<dbReference type="Proteomes" id="UP000030671">
    <property type="component" value="Unassembled WGS sequence"/>
</dbReference>
<dbReference type="EMBL" id="KI925456">
    <property type="protein sequence ID" value="ETW84381.1"/>
    <property type="molecule type" value="Genomic_DNA"/>
</dbReference>
<dbReference type="InParanoid" id="W4KH66"/>
<dbReference type="OrthoDB" id="3005035at2759"/>
<dbReference type="eggNOG" id="ENOG502S0I7">
    <property type="taxonomic scope" value="Eukaryota"/>
</dbReference>
<accession>W4KH66</accession>
<reference evidence="1 2" key="1">
    <citation type="journal article" date="2012" name="New Phytol.">
        <title>Insight into trade-off between wood decay and parasitism from the genome of a fungal forest pathogen.</title>
        <authorList>
            <person name="Olson A."/>
            <person name="Aerts A."/>
            <person name="Asiegbu F."/>
            <person name="Belbahri L."/>
            <person name="Bouzid O."/>
            <person name="Broberg A."/>
            <person name="Canback B."/>
            <person name="Coutinho P.M."/>
            <person name="Cullen D."/>
            <person name="Dalman K."/>
            <person name="Deflorio G."/>
            <person name="van Diepen L.T."/>
            <person name="Dunand C."/>
            <person name="Duplessis S."/>
            <person name="Durling M."/>
            <person name="Gonthier P."/>
            <person name="Grimwood J."/>
            <person name="Fossdal C.G."/>
            <person name="Hansson D."/>
            <person name="Henrissat B."/>
            <person name="Hietala A."/>
            <person name="Himmelstrand K."/>
            <person name="Hoffmeister D."/>
            <person name="Hogberg N."/>
            <person name="James T.Y."/>
            <person name="Karlsson M."/>
            <person name="Kohler A."/>
            <person name="Kues U."/>
            <person name="Lee Y.H."/>
            <person name="Lin Y.C."/>
            <person name="Lind M."/>
            <person name="Lindquist E."/>
            <person name="Lombard V."/>
            <person name="Lucas S."/>
            <person name="Lunden K."/>
            <person name="Morin E."/>
            <person name="Murat C."/>
            <person name="Park J."/>
            <person name="Raffaello T."/>
            <person name="Rouze P."/>
            <person name="Salamov A."/>
            <person name="Schmutz J."/>
            <person name="Solheim H."/>
            <person name="Stahlberg J."/>
            <person name="Velez H."/>
            <person name="de Vries R.P."/>
            <person name="Wiebenga A."/>
            <person name="Woodward S."/>
            <person name="Yakovlev I."/>
            <person name="Garbelotto M."/>
            <person name="Martin F."/>
            <person name="Grigoriev I.V."/>
            <person name="Stenlid J."/>
        </authorList>
    </citation>
    <scope>NUCLEOTIDE SEQUENCE [LARGE SCALE GENOMIC DNA]</scope>
    <source>
        <strain evidence="1 2">TC 32-1</strain>
    </source>
</reference>